<dbReference type="EMBL" id="CAJZBQ010000064">
    <property type="protein sequence ID" value="CAG9336123.1"/>
    <property type="molecule type" value="Genomic_DNA"/>
</dbReference>
<proteinExistence type="predicted"/>
<sequence>MSVYGGFATRAQESAYNGLLSSLIDLLHLHAISYIQNLPLDFSTWSEKFARIHKNMTSLETQKYQPPKFSLLTQPLADLIMPKLNISRNSKQSSKRVTRENSSYYKFDDSKTNVDSTPNTRRYQNFSISQDIDIMLMQENFKIEERTPREPRVRQKKKVSIENSRNWSNTARSFYKSPNKKPIGAKLIQKYQDEALMRILKDLSSSDG</sequence>
<comment type="caution">
    <text evidence="1">The sequence shown here is derived from an EMBL/GenBank/DDBJ whole genome shotgun (WGS) entry which is preliminary data.</text>
</comment>
<keyword evidence="2" id="KW-1185">Reference proteome</keyword>
<dbReference type="Proteomes" id="UP001162131">
    <property type="component" value="Unassembled WGS sequence"/>
</dbReference>
<evidence type="ECO:0000313" key="2">
    <source>
        <dbReference type="Proteomes" id="UP001162131"/>
    </source>
</evidence>
<dbReference type="AlphaFoldDB" id="A0AAU9KF12"/>
<name>A0AAU9KF12_9CILI</name>
<gene>
    <name evidence="1" type="ORF">BSTOLATCC_MIC66011</name>
</gene>
<accession>A0AAU9KF12</accession>
<reference evidence="1" key="1">
    <citation type="submission" date="2021-09" db="EMBL/GenBank/DDBJ databases">
        <authorList>
            <consortium name="AG Swart"/>
            <person name="Singh M."/>
            <person name="Singh A."/>
            <person name="Seah K."/>
            <person name="Emmerich C."/>
        </authorList>
    </citation>
    <scope>NUCLEOTIDE SEQUENCE</scope>
    <source>
        <strain evidence="1">ATCC30299</strain>
    </source>
</reference>
<protein>
    <submittedName>
        <fullName evidence="1">Uncharacterized protein</fullName>
    </submittedName>
</protein>
<evidence type="ECO:0000313" key="1">
    <source>
        <dbReference type="EMBL" id="CAG9336123.1"/>
    </source>
</evidence>
<organism evidence="1 2">
    <name type="scientific">Blepharisma stoltei</name>
    <dbReference type="NCBI Taxonomy" id="1481888"/>
    <lineage>
        <taxon>Eukaryota</taxon>
        <taxon>Sar</taxon>
        <taxon>Alveolata</taxon>
        <taxon>Ciliophora</taxon>
        <taxon>Postciliodesmatophora</taxon>
        <taxon>Heterotrichea</taxon>
        <taxon>Heterotrichida</taxon>
        <taxon>Blepharismidae</taxon>
        <taxon>Blepharisma</taxon>
    </lineage>
</organism>